<dbReference type="Proteomes" id="UP000321367">
    <property type="component" value="Unassembled WGS sequence"/>
</dbReference>
<evidence type="ECO:0000313" key="3">
    <source>
        <dbReference type="Proteomes" id="UP000321367"/>
    </source>
</evidence>
<accession>A0A5C6ZSI4</accession>
<gene>
    <name evidence="2" type="ORF">ES724_08980</name>
</gene>
<evidence type="ECO:0000256" key="1">
    <source>
        <dbReference type="SAM" id="Phobius"/>
    </source>
</evidence>
<feature type="transmembrane region" description="Helical" evidence="1">
    <location>
        <begin position="97"/>
        <end position="121"/>
    </location>
</feature>
<keyword evidence="1" id="KW-0812">Transmembrane</keyword>
<evidence type="ECO:0000313" key="2">
    <source>
        <dbReference type="EMBL" id="TXD93782.1"/>
    </source>
</evidence>
<name>A0A5C6ZSI4_9FLAO</name>
<keyword evidence="3" id="KW-1185">Reference proteome</keyword>
<protein>
    <submittedName>
        <fullName evidence="2">Uncharacterized protein</fullName>
    </submittedName>
</protein>
<dbReference type="RefSeq" id="WP_146932253.1">
    <property type="nucleotide sequence ID" value="NZ_CBCSHZ010000008.1"/>
</dbReference>
<proteinExistence type="predicted"/>
<comment type="caution">
    <text evidence="2">The sequence shown here is derived from an EMBL/GenBank/DDBJ whole genome shotgun (WGS) entry which is preliminary data.</text>
</comment>
<organism evidence="2 3">
    <name type="scientific">Gillisia hiemivivida</name>
    <dbReference type="NCBI Taxonomy" id="291190"/>
    <lineage>
        <taxon>Bacteria</taxon>
        <taxon>Pseudomonadati</taxon>
        <taxon>Bacteroidota</taxon>
        <taxon>Flavobacteriia</taxon>
        <taxon>Flavobacteriales</taxon>
        <taxon>Flavobacteriaceae</taxon>
        <taxon>Gillisia</taxon>
    </lineage>
</organism>
<feature type="transmembrane region" description="Helical" evidence="1">
    <location>
        <begin position="127"/>
        <end position="151"/>
    </location>
</feature>
<keyword evidence="1" id="KW-1133">Transmembrane helix</keyword>
<keyword evidence="1" id="KW-0472">Membrane</keyword>
<dbReference type="AlphaFoldDB" id="A0A5C6ZSI4"/>
<sequence>MFKSPNSEKVINLGSIISSKVTDTGKKTVESDMVKKTISIIGVSSKDISTFTNVTTKSAIAVGKKTIESERVKKAINYVEASSREVISESKKIASNVIFNVSIVAILFFSVNIIFMIYGVWILFTEFAYFNLLLILGLIIGGITFSGLAAFKCYKYAQFKIGLGVYHLFTAFFKNLITTCINELELHGSEKLKKHKIHEVLKKNGNSQIQSSNFKVPGIVRKPVLLLFEFLPFGDIIVEIVEESKRKVSSNMEDQVMKRMDTFVSDLKPHKRFTNFIVMTLVANIVVMGFLVNWM</sequence>
<dbReference type="EMBL" id="VORY01000008">
    <property type="protein sequence ID" value="TXD93782.1"/>
    <property type="molecule type" value="Genomic_DNA"/>
</dbReference>
<feature type="transmembrane region" description="Helical" evidence="1">
    <location>
        <begin position="273"/>
        <end position="292"/>
    </location>
</feature>
<dbReference type="OrthoDB" id="9819373at2"/>
<reference evidence="2 3" key="1">
    <citation type="submission" date="2019-08" db="EMBL/GenBank/DDBJ databases">
        <title>Genome sequence of Gillisia hiemivivida IC154 (type strain).</title>
        <authorList>
            <person name="Bowman J.P."/>
        </authorList>
    </citation>
    <scope>NUCLEOTIDE SEQUENCE [LARGE SCALE GENOMIC DNA]</scope>
    <source>
        <strain evidence="2 3">IC154</strain>
    </source>
</reference>